<keyword evidence="3" id="KW-0805">Transcription regulation</keyword>
<gene>
    <name evidence="12" type="primary">LOC113874530</name>
</gene>
<feature type="domain" description="Myb-like" evidence="9">
    <location>
        <begin position="68"/>
        <end position="118"/>
    </location>
</feature>
<dbReference type="CDD" id="cd00167">
    <property type="entry name" value="SANT"/>
    <property type="match status" value="2"/>
</dbReference>
<keyword evidence="11" id="KW-1185">Reference proteome</keyword>
<evidence type="ECO:0000256" key="6">
    <source>
        <dbReference type="ARBA" id="ARBA00023163"/>
    </source>
</evidence>
<evidence type="ECO:0000256" key="8">
    <source>
        <dbReference type="SAM" id="MobiDB-lite"/>
    </source>
</evidence>
<feature type="region of interest" description="Disordered" evidence="8">
    <location>
        <begin position="279"/>
        <end position="315"/>
    </location>
</feature>
<dbReference type="KEGG" id="aprc:113874530"/>
<dbReference type="GO" id="GO:0005634">
    <property type="term" value="C:nucleus"/>
    <property type="evidence" value="ECO:0007669"/>
    <property type="project" value="UniProtKB-SubCell"/>
</dbReference>
<dbReference type="PROSITE" id="PS50090">
    <property type="entry name" value="MYB_LIKE"/>
    <property type="match status" value="2"/>
</dbReference>
<dbReference type="Proteomes" id="UP000694853">
    <property type="component" value="Unplaced"/>
</dbReference>
<dbReference type="AlphaFoldDB" id="A0A8B8MKX0"/>
<evidence type="ECO:0000313" key="12">
    <source>
        <dbReference type="RefSeq" id="XP_027368553.1"/>
    </source>
</evidence>
<dbReference type="PANTHER" id="PTHR47995:SF18">
    <property type="entry name" value="TRANSCRIPTION FACTOR MYB65"/>
    <property type="match status" value="1"/>
</dbReference>
<dbReference type="InterPro" id="IPR017930">
    <property type="entry name" value="Myb_dom"/>
</dbReference>
<reference evidence="11" key="1">
    <citation type="journal article" date="2019" name="Toxins">
        <title>Detection of Abrin-Like and Prepropulchellin-Like Toxin Genes and Transcripts Using Whole Genome Sequencing and Full-Length Transcript Sequencing of Abrus precatorius.</title>
        <authorList>
            <person name="Hovde B.T."/>
            <person name="Daligault H.E."/>
            <person name="Hanschen E.R."/>
            <person name="Kunde Y.A."/>
            <person name="Johnson M.B."/>
            <person name="Starkenburg S.R."/>
            <person name="Johnson S.L."/>
        </authorList>
    </citation>
    <scope>NUCLEOTIDE SEQUENCE [LARGE SCALE GENOMIC DNA]</scope>
</reference>
<evidence type="ECO:0000256" key="1">
    <source>
        <dbReference type="ARBA" id="ARBA00004123"/>
    </source>
</evidence>
<dbReference type="FunFam" id="1.10.10.60:FF:000001">
    <property type="entry name" value="MYB-related transcription factor"/>
    <property type="match status" value="1"/>
</dbReference>
<dbReference type="Pfam" id="PF00249">
    <property type="entry name" value="Myb_DNA-binding"/>
    <property type="match status" value="2"/>
</dbReference>
<reference evidence="12" key="2">
    <citation type="submission" date="2025-08" db="UniProtKB">
        <authorList>
            <consortium name="RefSeq"/>
        </authorList>
    </citation>
    <scope>IDENTIFICATION</scope>
    <source>
        <tissue evidence="12">Young leaves</tissue>
    </source>
</reference>
<dbReference type="Gene3D" id="1.10.10.60">
    <property type="entry name" value="Homeodomain-like"/>
    <property type="match status" value="2"/>
</dbReference>
<dbReference type="FunFam" id="1.10.10.60:FF:000119">
    <property type="entry name" value="Transcription factor GAMYB"/>
    <property type="match status" value="1"/>
</dbReference>
<keyword evidence="6" id="KW-0804">Transcription</keyword>
<evidence type="ECO:0000256" key="2">
    <source>
        <dbReference type="ARBA" id="ARBA00022737"/>
    </source>
</evidence>
<evidence type="ECO:0000313" key="11">
    <source>
        <dbReference type="Proteomes" id="UP000694853"/>
    </source>
</evidence>
<feature type="region of interest" description="Disordered" evidence="8">
    <location>
        <begin position="129"/>
        <end position="158"/>
    </location>
</feature>
<dbReference type="RefSeq" id="XP_027368553.1">
    <property type="nucleotide sequence ID" value="XM_027512752.1"/>
</dbReference>
<dbReference type="GeneID" id="113874530"/>
<keyword evidence="2" id="KW-0677">Repeat</keyword>
<evidence type="ECO:0000256" key="5">
    <source>
        <dbReference type="ARBA" id="ARBA00023159"/>
    </source>
</evidence>
<feature type="domain" description="HTH myb-type" evidence="10">
    <location>
        <begin position="68"/>
        <end position="122"/>
    </location>
</feature>
<feature type="compositionally biased region" description="Polar residues" evidence="8">
    <location>
        <begin position="279"/>
        <end position="291"/>
    </location>
</feature>
<evidence type="ECO:0000256" key="3">
    <source>
        <dbReference type="ARBA" id="ARBA00023015"/>
    </source>
</evidence>
<dbReference type="GO" id="GO:0009653">
    <property type="term" value="P:anatomical structure morphogenesis"/>
    <property type="evidence" value="ECO:0007669"/>
    <property type="project" value="UniProtKB-ARBA"/>
</dbReference>
<dbReference type="PANTHER" id="PTHR47995">
    <property type="entry name" value="TRANSCRIPTION FACTOR MYB33-RELATED"/>
    <property type="match status" value="1"/>
</dbReference>
<evidence type="ECO:0000259" key="9">
    <source>
        <dbReference type="PROSITE" id="PS50090"/>
    </source>
</evidence>
<dbReference type="GO" id="GO:0045893">
    <property type="term" value="P:positive regulation of DNA-templated transcription"/>
    <property type="evidence" value="ECO:0007669"/>
    <property type="project" value="UniProtKB-ARBA"/>
</dbReference>
<keyword evidence="5" id="KW-0010">Activator</keyword>
<organism evidence="11 12">
    <name type="scientific">Abrus precatorius</name>
    <name type="common">Indian licorice</name>
    <name type="synonym">Glycine abrus</name>
    <dbReference type="NCBI Taxonomy" id="3816"/>
    <lineage>
        <taxon>Eukaryota</taxon>
        <taxon>Viridiplantae</taxon>
        <taxon>Streptophyta</taxon>
        <taxon>Embryophyta</taxon>
        <taxon>Tracheophyta</taxon>
        <taxon>Spermatophyta</taxon>
        <taxon>Magnoliopsida</taxon>
        <taxon>eudicotyledons</taxon>
        <taxon>Gunneridae</taxon>
        <taxon>Pentapetalae</taxon>
        <taxon>rosids</taxon>
        <taxon>fabids</taxon>
        <taxon>Fabales</taxon>
        <taxon>Fabaceae</taxon>
        <taxon>Papilionoideae</taxon>
        <taxon>50 kb inversion clade</taxon>
        <taxon>NPAAA clade</taxon>
        <taxon>indigoferoid/millettioid clade</taxon>
        <taxon>Abreae</taxon>
        <taxon>Abrus</taxon>
    </lineage>
</organism>
<dbReference type="SMART" id="SM00717">
    <property type="entry name" value="SANT"/>
    <property type="match status" value="2"/>
</dbReference>
<dbReference type="InterPro" id="IPR001005">
    <property type="entry name" value="SANT/Myb"/>
</dbReference>
<protein>
    <submittedName>
        <fullName evidence="12">Transcription factor MYB101-like</fullName>
    </submittedName>
</protein>
<feature type="domain" description="Myb-like" evidence="9">
    <location>
        <begin position="15"/>
        <end position="67"/>
    </location>
</feature>
<evidence type="ECO:0000256" key="4">
    <source>
        <dbReference type="ARBA" id="ARBA00023125"/>
    </source>
</evidence>
<keyword evidence="7" id="KW-0539">Nucleus</keyword>
<name>A0A8B8MKX0_ABRPR</name>
<sequence>MSSSSSKGEDASIENEILKKGPWTAQEDEILAAYVTQHGVGNWNEVQRRTGLARCGKSCRLRWSNHLRPDLRKGSFSPEEQRKIVELHATMGNKWAKMAQELPGRTDNEIKNFWNTRLKKRRRAGLPLYPDDIKPATLNTANQGSRLKDSTQQNNDSQIDTSISVPELIFDSYSLSQNQLQIPPIFVEQGSYNPIMHPPEQLHQDSHELYNCLDSTCVITAVAPPRRLIDNLRTSYRSQSGVDYTSEGNACLSPSLPIFEMPPFPSTLDFLVEEHNPQLESMSYPPTNLEGNSHHCSTDPSEAQKEPNPGNEDALPQINWLEDYQKIEDTLFSIVQPYVNRN</sequence>
<dbReference type="OrthoDB" id="2143914at2759"/>
<feature type="domain" description="HTH myb-type" evidence="10">
    <location>
        <begin position="15"/>
        <end position="67"/>
    </location>
</feature>
<accession>A0A8B8MKX0</accession>
<dbReference type="PROSITE" id="PS51294">
    <property type="entry name" value="HTH_MYB"/>
    <property type="match status" value="2"/>
</dbReference>
<proteinExistence type="predicted"/>
<dbReference type="InterPro" id="IPR009057">
    <property type="entry name" value="Homeodomain-like_sf"/>
</dbReference>
<dbReference type="GO" id="GO:0048235">
    <property type="term" value="P:pollen sperm cell differentiation"/>
    <property type="evidence" value="ECO:0007669"/>
    <property type="project" value="UniProtKB-ARBA"/>
</dbReference>
<dbReference type="SUPFAM" id="SSF46689">
    <property type="entry name" value="Homeodomain-like"/>
    <property type="match status" value="1"/>
</dbReference>
<evidence type="ECO:0000256" key="7">
    <source>
        <dbReference type="ARBA" id="ARBA00023242"/>
    </source>
</evidence>
<feature type="compositionally biased region" description="Polar residues" evidence="8">
    <location>
        <begin position="137"/>
        <end position="158"/>
    </location>
</feature>
<comment type="subcellular location">
    <subcellularLocation>
        <location evidence="1">Nucleus</location>
    </subcellularLocation>
</comment>
<dbReference type="GO" id="GO:0003677">
    <property type="term" value="F:DNA binding"/>
    <property type="evidence" value="ECO:0007669"/>
    <property type="project" value="UniProtKB-KW"/>
</dbReference>
<feature type="compositionally biased region" description="Basic and acidic residues" evidence="8">
    <location>
        <begin position="292"/>
        <end position="305"/>
    </location>
</feature>
<evidence type="ECO:0000259" key="10">
    <source>
        <dbReference type="PROSITE" id="PS51294"/>
    </source>
</evidence>
<keyword evidence="4" id="KW-0238">DNA-binding</keyword>
<dbReference type="GO" id="GO:0040008">
    <property type="term" value="P:regulation of growth"/>
    <property type="evidence" value="ECO:0007669"/>
    <property type="project" value="UniProtKB-ARBA"/>
</dbReference>